<sequence length="94" mass="10177">MRHDDGTISLSPRKNEQFSNAKEIGCQSLFIPANLQSAGFQVIQFDWKVKGPTNWLATFLAAECDYSSQVGATTIALGNSTAQTGSLCFTFTPV</sequence>
<proteinExistence type="predicted"/>
<evidence type="ECO:0000313" key="1">
    <source>
        <dbReference type="EMBL" id="ABX03973.1"/>
    </source>
</evidence>
<evidence type="ECO:0000313" key="2">
    <source>
        <dbReference type="Proteomes" id="UP000000787"/>
    </source>
</evidence>
<dbReference type="KEGG" id="hau:Haur_1328"/>
<dbReference type="EMBL" id="CP000875">
    <property type="protein sequence ID" value="ABX03973.1"/>
    <property type="molecule type" value="Genomic_DNA"/>
</dbReference>
<dbReference type="Proteomes" id="UP000000787">
    <property type="component" value="Chromosome"/>
</dbReference>
<protein>
    <submittedName>
        <fullName evidence="1">Uncharacterized protein</fullName>
    </submittedName>
</protein>
<dbReference type="AlphaFoldDB" id="A9B2C8"/>
<accession>A9B2C8</accession>
<name>A9B2C8_HERA2</name>
<reference evidence="1 2" key="1">
    <citation type="journal article" date="2011" name="Stand. Genomic Sci.">
        <title>Complete genome sequence of the filamentous gliding predatory bacterium Herpetosiphon aurantiacus type strain (114-95(T)).</title>
        <authorList>
            <person name="Kiss H."/>
            <person name="Nett M."/>
            <person name="Domin N."/>
            <person name="Martin K."/>
            <person name="Maresca J.A."/>
            <person name="Copeland A."/>
            <person name="Lapidus A."/>
            <person name="Lucas S."/>
            <person name="Berry K.W."/>
            <person name="Glavina Del Rio T."/>
            <person name="Dalin E."/>
            <person name="Tice H."/>
            <person name="Pitluck S."/>
            <person name="Richardson P."/>
            <person name="Bruce D."/>
            <person name="Goodwin L."/>
            <person name="Han C."/>
            <person name="Detter J.C."/>
            <person name="Schmutz J."/>
            <person name="Brettin T."/>
            <person name="Land M."/>
            <person name="Hauser L."/>
            <person name="Kyrpides N.C."/>
            <person name="Ivanova N."/>
            <person name="Goker M."/>
            <person name="Woyke T."/>
            <person name="Klenk H.P."/>
            <person name="Bryant D.A."/>
        </authorList>
    </citation>
    <scope>NUCLEOTIDE SEQUENCE [LARGE SCALE GENOMIC DNA]</scope>
    <source>
        <strain evidence="2">ATCC 23779 / DSM 785 / 114-95</strain>
    </source>
</reference>
<dbReference type="InParanoid" id="A9B2C8"/>
<dbReference type="HOGENOM" id="CLU_2382180_0_0_0"/>
<gene>
    <name evidence="1" type="ordered locus">Haur_1328</name>
</gene>
<organism evidence="1 2">
    <name type="scientific">Herpetosiphon aurantiacus (strain ATCC 23779 / DSM 785 / 114-95)</name>
    <dbReference type="NCBI Taxonomy" id="316274"/>
    <lineage>
        <taxon>Bacteria</taxon>
        <taxon>Bacillati</taxon>
        <taxon>Chloroflexota</taxon>
        <taxon>Chloroflexia</taxon>
        <taxon>Herpetosiphonales</taxon>
        <taxon>Herpetosiphonaceae</taxon>
        <taxon>Herpetosiphon</taxon>
    </lineage>
</organism>
<dbReference type="BioCyc" id="HAUR316274:GHYA-1349-MONOMER"/>
<keyword evidence="2" id="KW-1185">Reference proteome</keyword>